<dbReference type="GeneID" id="63867065"/>
<feature type="transmembrane region" description="Helical" evidence="4">
    <location>
        <begin position="109"/>
        <end position="127"/>
    </location>
</feature>
<dbReference type="Pfam" id="PF07690">
    <property type="entry name" value="MFS_1"/>
    <property type="match status" value="1"/>
</dbReference>
<feature type="transmembrane region" description="Helical" evidence="4">
    <location>
        <begin position="47"/>
        <end position="67"/>
    </location>
</feature>
<dbReference type="InterPro" id="IPR050327">
    <property type="entry name" value="Proton-linked_MCT"/>
</dbReference>
<evidence type="ECO:0000256" key="4">
    <source>
        <dbReference type="SAM" id="Phobius"/>
    </source>
</evidence>
<dbReference type="Proteomes" id="UP000249789">
    <property type="component" value="Unassembled WGS sequence"/>
</dbReference>
<feature type="transmembrane region" description="Helical" evidence="4">
    <location>
        <begin position="269"/>
        <end position="288"/>
    </location>
</feature>
<evidence type="ECO:0000256" key="2">
    <source>
        <dbReference type="ARBA" id="ARBA00006727"/>
    </source>
</evidence>
<keyword evidence="4" id="KW-1133">Transmembrane helix</keyword>
<dbReference type="EMBL" id="KZ824696">
    <property type="protein sequence ID" value="RAK72393.1"/>
    <property type="molecule type" value="Genomic_DNA"/>
</dbReference>
<dbReference type="PANTHER" id="PTHR11360">
    <property type="entry name" value="MONOCARBOXYLATE TRANSPORTER"/>
    <property type="match status" value="1"/>
</dbReference>
<evidence type="ECO:0000313" key="5">
    <source>
        <dbReference type="EMBL" id="RAK72393.1"/>
    </source>
</evidence>
<keyword evidence="4" id="KW-0812">Transmembrane</keyword>
<feature type="transmembrane region" description="Helical" evidence="4">
    <location>
        <begin position="231"/>
        <end position="257"/>
    </location>
</feature>
<dbReference type="InterPro" id="IPR036259">
    <property type="entry name" value="MFS_trans_sf"/>
</dbReference>
<evidence type="ECO:0000256" key="1">
    <source>
        <dbReference type="ARBA" id="ARBA00004141"/>
    </source>
</evidence>
<feature type="compositionally biased region" description="Low complexity" evidence="3">
    <location>
        <begin position="1"/>
        <end position="21"/>
    </location>
</feature>
<feature type="transmembrane region" description="Helical" evidence="4">
    <location>
        <begin position="356"/>
        <end position="373"/>
    </location>
</feature>
<gene>
    <name evidence="5" type="ORF">BO72DRAFT_520914</name>
</gene>
<feature type="region of interest" description="Disordered" evidence="3">
    <location>
        <begin position="1"/>
        <end position="44"/>
    </location>
</feature>
<name>A0A8G1VUQ1_9EURO</name>
<dbReference type="PANTHER" id="PTHR11360:SF234">
    <property type="entry name" value="MFS-TYPE TRANSPORTER DBAD-RELATED"/>
    <property type="match status" value="1"/>
</dbReference>
<dbReference type="VEuPathDB" id="FungiDB:BO72DRAFT_520914"/>
<feature type="transmembrane region" description="Helical" evidence="4">
    <location>
        <begin position="324"/>
        <end position="349"/>
    </location>
</feature>
<feature type="transmembrane region" description="Helical" evidence="4">
    <location>
        <begin position="300"/>
        <end position="318"/>
    </location>
</feature>
<dbReference type="AlphaFoldDB" id="A0A8G1VUQ1"/>
<feature type="transmembrane region" description="Helical" evidence="4">
    <location>
        <begin position="133"/>
        <end position="152"/>
    </location>
</feature>
<protein>
    <submittedName>
        <fullName evidence="5">MFS general substrate transporter</fullName>
    </submittedName>
</protein>
<feature type="transmembrane region" description="Helical" evidence="4">
    <location>
        <begin position="190"/>
        <end position="210"/>
    </location>
</feature>
<dbReference type="SUPFAM" id="SSF103473">
    <property type="entry name" value="MFS general substrate transporter"/>
    <property type="match status" value="1"/>
</dbReference>
<reference evidence="5 6" key="1">
    <citation type="submission" date="2018-02" db="EMBL/GenBank/DDBJ databases">
        <title>The genomes of Aspergillus section Nigri reveals drivers in fungal speciation.</title>
        <authorList>
            <consortium name="DOE Joint Genome Institute"/>
            <person name="Vesth T.C."/>
            <person name="Nybo J."/>
            <person name="Theobald S."/>
            <person name="Brandl J."/>
            <person name="Frisvad J.C."/>
            <person name="Nielsen K.F."/>
            <person name="Lyhne E.K."/>
            <person name="Kogle M.E."/>
            <person name="Kuo A."/>
            <person name="Riley R."/>
            <person name="Clum A."/>
            <person name="Nolan M."/>
            <person name="Lipzen A."/>
            <person name="Salamov A."/>
            <person name="Henrissat B."/>
            <person name="Wiebenga A."/>
            <person name="De vries R.P."/>
            <person name="Grigoriev I.V."/>
            <person name="Mortensen U.H."/>
            <person name="Andersen M.R."/>
            <person name="Baker S.E."/>
        </authorList>
    </citation>
    <scope>NUCLEOTIDE SEQUENCE [LARGE SCALE GENOMIC DNA]</scope>
    <source>
        <strain evidence="5 6">CBS 313.89</strain>
    </source>
</reference>
<keyword evidence="4" id="KW-0472">Membrane</keyword>
<dbReference type="GO" id="GO:0016020">
    <property type="term" value="C:membrane"/>
    <property type="evidence" value="ECO:0007669"/>
    <property type="project" value="UniProtKB-SubCell"/>
</dbReference>
<evidence type="ECO:0000256" key="3">
    <source>
        <dbReference type="SAM" id="MobiDB-lite"/>
    </source>
</evidence>
<dbReference type="Gene3D" id="1.20.1250.20">
    <property type="entry name" value="MFS general substrate transporter like domains"/>
    <property type="match status" value="1"/>
</dbReference>
<accession>A0A8G1VUQ1</accession>
<dbReference type="InterPro" id="IPR011701">
    <property type="entry name" value="MFS"/>
</dbReference>
<dbReference type="GO" id="GO:0022857">
    <property type="term" value="F:transmembrane transporter activity"/>
    <property type="evidence" value="ECO:0007669"/>
    <property type="project" value="InterPro"/>
</dbReference>
<dbReference type="OrthoDB" id="6509908at2759"/>
<dbReference type="RefSeq" id="XP_040796405.1">
    <property type="nucleotide sequence ID" value="XM_040949730.1"/>
</dbReference>
<sequence length="374" mass="39425">MLDASTQTTPSLTSTPTSPSTEKTHTTPDPTPTPSYFPRTQRRPPRLAPGFALLLNTWGLLNTFGVFQTHYASTTTASASAISWIGSTQATLLLVIGAITGPIYDRGHLVALLACGTTCIFLGHVFLSLSTQYYRILLSQGLLIGLGAGCLFVPSRLGLATGLAVSGSSVGGIIYPVMLYRLLPQVGFAWAVRIIGFVALATLALPLAVMRQRAYPPARVRALIDRAACTDLHYCLFVGASLLVFMGLFVLLFYISFAAEERRIATEHMAFYIVPILNAASCFGRTLPNALADRLGPFNLIAPCCLVVAGCLFVMVGVRTLGGLVGVALVAGFFSGALIGLPPLCFVGLTADQSMIGTRMGMGFGIIGLGVLAG</sequence>
<comment type="similarity">
    <text evidence="2">Belongs to the major facilitator superfamily. Monocarboxylate porter (TC 2.A.1.13) family.</text>
</comment>
<evidence type="ECO:0000313" key="6">
    <source>
        <dbReference type="Proteomes" id="UP000249789"/>
    </source>
</evidence>
<keyword evidence="6" id="KW-1185">Reference proteome</keyword>
<proteinExistence type="inferred from homology"/>
<feature type="non-terminal residue" evidence="5">
    <location>
        <position position="1"/>
    </location>
</feature>
<feature type="transmembrane region" description="Helical" evidence="4">
    <location>
        <begin position="79"/>
        <end position="97"/>
    </location>
</feature>
<feature type="transmembrane region" description="Helical" evidence="4">
    <location>
        <begin position="159"/>
        <end position="178"/>
    </location>
</feature>
<comment type="subcellular location">
    <subcellularLocation>
        <location evidence="1">Membrane</location>
        <topology evidence="1">Multi-pass membrane protein</topology>
    </subcellularLocation>
</comment>
<organism evidence="5 6">
    <name type="scientific">Aspergillus fijiensis CBS 313.89</name>
    <dbReference type="NCBI Taxonomy" id="1448319"/>
    <lineage>
        <taxon>Eukaryota</taxon>
        <taxon>Fungi</taxon>
        <taxon>Dikarya</taxon>
        <taxon>Ascomycota</taxon>
        <taxon>Pezizomycotina</taxon>
        <taxon>Eurotiomycetes</taxon>
        <taxon>Eurotiomycetidae</taxon>
        <taxon>Eurotiales</taxon>
        <taxon>Aspergillaceae</taxon>
        <taxon>Aspergillus</taxon>
    </lineage>
</organism>